<evidence type="ECO:0000313" key="1">
    <source>
        <dbReference type="Proteomes" id="UP000790787"/>
    </source>
</evidence>
<proteinExistence type="predicted"/>
<reference evidence="1" key="1">
    <citation type="journal article" date="2014" name="Nat. Commun.">
        <title>The tobacco genome sequence and its comparison with those of tomato and potato.</title>
        <authorList>
            <person name="Sierro N."/>
            <person name="Battey J.N."/>
            <person name="Ouadi S."/>
            <person name="Bakaher N."/>
            <person name="Bovet L."/>
            <person name="Willig A."/>
            <person name="Goepfert S."/>
            <person name="Peitsch M.C."/>
            <person name="Ivanov N.V."/>
        </authorList>
    </citation>
    <scope>NUCLEOTIDE SEQUENCE [LARGE SCALE GENOMIC DNA]</scope>
</reference>
<gene>
    <name evidence="2" type="primary">LOC142182136</name>
</gene>
<reference evidence="2" key="2">
    <citation type="submission" date="2025-08" db="UniProtKB">
        <authorList>
            <consortium name="RefSeq"/>
        </authorList>
    </citation>
    <scope>IDENTIFICATION</scope>
    <source>
        <tissue evidence="2">Leaf</tissue>
    </source>
</reference>
<sequence>MELNEDLVLDIISRLPVKLALQCRVLSKSFNNKLCEPNVCQSYASRWFQDQNISKLLIYSSSSLSSSRYEISNFFCKVYVNPSRDEISTISPLNVSVLSSCKGLLLLEFHQLKTFCIFNPITGMHQLIPYPELRNYFSTRGGGVGLVVDYHTPNGHYKLVTIGMLNRYEGYKFCVFSSEEAGVVWHEFQLRMDVRGDSLVNPQPVYVHDCLHWLRNDGSILAFDTKSSSGKASIFNRPEIITRYFFDPMYGIISFPCDAWLGVVRGVLTLVCVFKKFIVIFGYDHVSRNWTVSYTLPNFMPDLRNYGDDLLKWFDGKKLFFVVNHSASRGASTGYLYEYDTERKTYEKVDTLLLDMDSTIFFSFEPTLANVHKTTLPPYTIHSKHFPAIATILNEFRYLIANYKPRVECVPERAENKFPCNN</sequence>
<dbReference type="Proteomes" id="UP000790787">
    <property type="component" value="Chromosome 6"/>
</dbReference>
<dbReference type="RefSeq" id="XP_075112212.1">
    <property type="nucleotide sequence ID" value="XM_075256111.1"/>
</dbReference>
<organism evidence="1 2">
    <name type="scientific">Nicotiana tabacum</name>
    <name type="common">Common tobacco</name>
    <dbReference type="NCBI Taxonomy" id="4097"/>
    <lineage>
        <taxon>Eukaryota</taxon>
        <taxon>Viridiplantae</taxon>
        <taxon>Streptophyta</taxon>
        <taxon>Embryophyta</taxon>
        <taxon>Tracheophyta</taxon>
        <taxon>Spermatophyta</taxon>
        <taxon>Magnoliopsida</taxon>
        <taxon>eudicotyledons</taxon>
        <taxon>Gunneridae</taxon>
        <taxon>Pentapetalae</taxon>
        <taxon>asterids</taxon>
        <taxon>lamiids</taxon>
        <taxon>Solanales</taxon>
        <taxon>Solanaceae</taxon>
        <taxon>Nicotianoideae</taxon>
        <taxon>Nicotianeae</taxon>
        <taxon>Nicotiana</taxon>
    </lineage>
</organism>
<name>A0AC58URU9_TOBAC</name>
<evidence type="ECO:0000313" key="2">
    <source>
        <dbReference type="RefSeq" id="XP_075112212.1"/>
    </source>
</evidence>
<protein>
    <submittedName>
        <fullName evidence="2">F-box/kelch-repeat protein At1g20940</fullName>
    </submittedName>
</protein>
<accession>A0AC58URU9</accession>
<keyword evidence="1" id="KW-1185">Reference proteome</keyword>